<dbReference type="AlphaFoldDB" id="A0AAV2HNC2"/>
<evidence type="ECO:0000256" key="1">
    <source>
        <dbReference type="ARBA" id="ARBA00022771"/>
    </source>
</evidence>
<evidence type="ECO:0000256" key="2">
    <source>
        <dbReference type="ARBA" id="ARBA00022833"/>
    </source>
</evidence>
<protein>
    <recommendedName>
        <fullName evidence="5">RING-type domain-containing protein</fullName>
    </recommendedName>
</protein>
<evidence type="ECO:0000256" key="4">
    <source>
        <dbReference type="SAM" id="Phobius"/>
    </source>
</evidence>
<feature type="domain" description="RING-type" evidence="5">
    <location>
        <begin position="406"/>
        <end position="447"/>
    </location>
</feature>
<dbReference type="InterPro" id="IPR013083">
    <property type="entry name" value="Znf_RING/FYVE/PHD"/>
</dbReference>
<keyword evidence="1 3" id="KW-0479">Metal-binding</keyword>
<proteinExistence type="predicted"/>
<evidence type="ECO:0000256" key="3">
    <source>
        <dbReference type="PROSITE-ProRule" id="PRU00175"/>
    </source>
</evidence>
<dbReference type="InterPro" id="IPR001841">
    <property type="entry name" value="Znf_RING"/>
</dbReference>
<name>A0AAV2HNC2_LYMST</name>
<keyword evidence="4" id="KW-0472">Membrane</keyword>
<dbReference type="SUPFAM" id="SSF57850">
    <property type="entry name" value="RING/U-box"/>
    <property type="match status" value="1"/>
</dbReference>
<evidence type="ECO:0000313" key="6">
    <source>
        <dbReference type="EMBL" id="CAL1534329.1"/>
    </source>
</evidence>
<keyword evidence="4" id="KW-1133">Transmembrane helix</keyword>
<keyword evidence="4" id="KW-0812">Transmembrane</keyword>
<keyword evidence="7" id="KW-1185">Reference proteome</keyword>
<dbReference type="PANTHER" id="PTHR16200">
    <property type="entry name" value="RING ZINC FINGER"/>
    <property type="match status" value="1"/>
</dbReference>
<organism evidence="6 7">
    <name type="scientific">Lymnaea stagnalis</name>
    <name type="common">Great pond snail</name>
    <name type="synonym">Helix stagnalis</name>
    <dbReference type="NCBI Taxonomy" id="6523"/>
    <lineage>
        <taxon>Eukaryota</taxon>
        <taxon>Metazoa</taxon>
        <taxon>Spiralia</taxon>
        <taxon>Lophotrochozoa</taxon>
        <taxon>Mollusca</taxon>
        <taxon>Gastropoda</taxon>
        <taxon>Heterobranchia</taxon>
        <taxon>Euthyneura</taxon>
        <taxon>Panpulmonata</taxon>
        <taxon>Hygrophila</taxon>
        <taxon>Lymnaeoidea</taxon>
        <taxon>Lymnaeidae</taxon>
        <taxon>Lymnaea</taxon>
    </lineage>
</organism>
<dbReference type="EMBL" id="CAXITT010000168">
    <property type="protein sequence ID" value="CAL1534329.1"/>
    <property type="molecule type" value="Genomic_DNA"/>
</dbReference>
<reference evidence="6 7" key="1">
    <citation type="submission" date="2024-04" db="EMBL/GenBank/DDBJ databases">
        <authorList>
            <consortium name="Genoscope - CEA"/>
            <person name="William W."/>
        </authorList>
    </citation>
    <scope>NUCLEOTIDE SEQUENCE [LARGE SCALE GENOMIC DNA]</scope>
</reference>
<dbReference type="Gene3D" id="3.50.30.30">
    <property type="match status" value="1"/>
</dbReference>
<dbReference type="PROSITE" id="PS50089">
    <property type="entry name" value="ZF_RING_2"/>
    <property type="match status" value="1"/>
</dbReference>
<evidence type="ECO:0000313" key="7">
    <source>
        <dbReference type="Proteomes" id="UP001497497"/>
    </source>
</evidence>
<dbReference type="InterPro" id="IPR051073">
    <property type="entry name" value="ZNRF3_Arkadia_E3_ligases"/>
</dbReference>
<keyword evidence="2" id="KW-0862">Zinc</keyword>
<sequence>MESTFRAKDCFRLQMKLFLFPFSFNKFEFIIMLLYAMLLCLNFGFAHTSNEVIIELFEVSTKPKNRLRSNLENPYLEQVNTLTEALKVTGRKTNSKIGPEKSSNIFNTLDSGSHDKDCLMTTYDNYGRDVFQPETENTEMIFKGKYMTLGSNIHDNYKGGRLHLLPGNCEGKDDDSGYARLPQDWIGVIHYTSKTDGNKGDTSICDGPLVMERVRRALMFGASAIIILTLNPGIIKELDSAQMFAKPVVLVDNIKNITCLLTLLLSQVRKFDAKITSTSNGKNLVPVSYLNVSPAFKVPTFTMWSTCYKAPGGRGVICVGQQDMSEQGKADPNQLWECFYACILLLVILAGLKTRLSDGGWGFGDQDALRMAGHESSMRKTAQYALSLMKTMRYKKKGETIHTDTCAICLDEFLYKQKLRLLPCSHCYHTRCVDPWLVNNRTCPLCKLNIIGTSWDILL</sequence>
<accession>A0AAV2HNC2</accession>
<dbReference type="SMART" id="SM00184">
    <property type="entry name" value="RING"/>
    <property type="match status" value="1"/>
</dbReference>
<comment type="caution">
    <text evidence="6">The sequence shown here is derived from an EMBL/GenBank/DDBJ whole genome shotgun (WGS) entry which is preliminary data.</text>
</comment>
<dbReference type="Proteomes" id="UP001497497">
    <property type="component" value="Unassembled WGS sequence"/>
</dbReference>
<dbReference type="Gene3D" id="3.30.40.10">
    <property type="entry name" value="Zinc/RING finger domain, C3HC4 (zinc finger)"/>
    <property type="match status" value="1"/>
</dbReference>
<feature type="transmembrane region" description="Helical" evidence="4">
    <location>
        <begin position="27"/>
        <end position="46"/>
    </location>
</feature>
<keyword evidence="1 3" id="KW-0863">Zinc-finger</keyword>
<dbReference type="Pfam" id="PF13639">
    <property type="entry name" value="zf-RING_2"/>
    <property type="match status" value="1"/>
</dbReference>
<evidence type="ECO:0000259" key="5">
    <source>
        <dbReference type="PROSITE" id="PS50089"/>
    </source>
</evidence>
<gene>
    <name evidence="6" type="ORF">GSLYS_00008289001</name>
</gene>
<dbReference type="GO" id="GO:0008270">
    <property type="term" value="F:zinc ion binding"/>
    <property type="evidence" value="ECO:0007669"/>
    <property type="project" value="UniProtKB-KW"/>
</dbReference>